<keyword evidence="7" id="KW-1185">Reference proteome</keyword>
<dbReference type="PROSITE" id="PS50102">
    <property type="entry name" value="RRM"/>
    <property type="match status" value="1"/>
</dbReference>
<dbReference type="Proteomes" id="UP000663829">
    <property type="component" value="Unassembled WGS sequence"/>
</dbReference>
<evidence type="ECO:0000313" key="5">
    <source>
        <dbReference type="EMBL" id="CAF1362635.1"/>
    </source>
</evidence>
<keyword evidence="2" id="KW-0539">Nucleus</keyword>
<dbReference type="AlphaFoldDB" id="A0A815I457"/>
<dbReference type="GO" id="GO:0003723">
    <property type="term" value="F:RNA binding"/>
    <property type="evidence" value="ECO:0007669"/>
    <property type="project" value="UniProtKB-UniRule"/>
</dbReference>
<feature type="domain" description="RRM" evidence="4">
    <location>
        <begin position="154"/>
        <end position="234"/>
    </location>
</feature>
<sequence length="352" mass="41431">YGYVRFQREDQARKALIVCNEICLDGYKMHVEYAQNNILINPLWSSTSQSVKEATYALPQMYNTTGTVPKRFEFGLSIVNIHTNVKTFDLLSYCNYYGLVKYCRITDKRVGFVSFNDDQSTDAFLRNNPHLLNGHQMSATFRRKKFPSKYIVPQRLFISRLDPLRVTKKDLREYFEQFGGQIITIDIITQTGHAFLTFEYDRYVRKIVDMPNRHCVNGTFLSVNRFVLSKYRMVQKMWTTSSGNKIDYNALLEKYEALREMEDKCDVSCQTDAVVEKETVNMYQIERFNYTRMDTTSEELTEMVSKMKDDNAELKCIIKNMDAESKILVKKLYKTQTEIDRLKLIIKELFDE</sequence>
<evidence type="ECO:0000313" key="7">
    <source>
        <dbReference type="Proteomes" id="UP000663829"/>
    </source>
</evidence>
<dbReference type="CDD" id="cd00590">
    <property type="entry name" value="RRM_SF"/>
    <property type="match status" value="2"/>
</dbReference>
<dbReference type="PANTHER" id="PTHR48033:SF10">
    <property type="entry name" value="RNA-BINDING PROTEIN SQUID"/>
    <property type="match status" value="1"/>
</dbReference>
<dbReference type="InterPro" id="IPR000504">
    <property type="entry name" value="RRM_dom"/>
</dbReference>
<keyword evidence="3" id="KW-0694">RNA-binding</keyword>
<dbReference type="EMBL" id="CAJOBC010070984">
    <property type="protein sequence ID" value="CAF4242555.1"/>
    <property type="molecule type" value="Genomic_DNA"/>
</dbReference>
<dbReference type="PANTHER" id="PTHR48033">
    <property type="entry name" value="RNA-BINDING (RRM/RBD/RNP MOTIFS) FAMILY PROTEIN"/>
    <property type="match status" value="1"/>
</dbReference>
<dbReference type="SMART" id="SM00360">
    <property type="entry name" value="RRM"/>
    <property type="match status" value="2"/>
</dbReference>
<dbReference type="Gene3D" id="3.30.70.330">
    <property type="match status" value="2"/>
</dbReference>
<dbReference type="GO" id="GO:0010468">
    <property type="term" value="P:regulation of gene expression"/>
    <property type="evidence" value="ECO:0007669"/>
    <property type="project" value="TreeGrafter"/>
</dbReference>
<comment type="subcellular location">
    <subcellularLocation>
        <location evidence="1">Nucleus</location>
    </subcellularLocation>
</comment>
<protein>
    <recommendedName>
        <fullName evidence="4">RRM domain-containing protein</fullName>
    </recommendedName>
</protein>
<dbReference type="EMBL" id="CAJNOQ010015500">
    <property type="protein sequence ID" value="CAF1362635.1"/>
    <property type="molecule type" value="Genomic_DNA"/>
</dbReference>
<dbReference type="Pfam" id="PF00076">
    <property type="entry name" value="RRM_1"/>
    <property type="match status" value="1"/>
</dbReference>
<gene>
    <name evidence="5" type="ORF">GPM918_LOCUS31459</name>
    <name evidence="6" type="ORF">SRO942_LOCUS32103</name>
</gene>
<dbReference type="InterPro" id="IPR035979">
    <property type="entry name" value="RBD_domain_sf"/>
</dbReference>
<dbReference type="SUPFAM" id="SSF54928">
    <property type="entry name" value="RNA-binding domain, RBD"/>
    <property type="match status" value="3"/>
</dbReference>
<comment type="caution">
    <text evidence="5">The sequence shown here is derived from an EMBL/GenBank/DDBJ whole genome shotgun (WGS) entry which is preliminary data.</text>
</comment>
<evidence type="ECO:0000256" key="1">
    <source>
        <dbReference type="ARBA" id="ARBA00004123"/>
    </source>
</evidence>
<dbReference type="Proteomes" id="UP000681722">
    <property type="component" value="Unassembled WGS sequence"/>
</dbReference>
<dbReference type="GO" id="GO:0005654">
    <property type="term" value="C:nucleoplasm"/>
    <property type="evidence" value="ECO:0007669"/>
    <property type="project" value="TreeGrafter"/>
</dbReference>
<dbReference type="GO" id="GO:0000785">
    <property type="term" value="C:chromatin"/>
    <property type="evidence" value="ECO:0007669"/>
    <property type="project" value="TreeGrafter"/>
</dbReference>
<organism evidence="5 7">
    <name type="scientific">Didymodactylos carnosus</name>
    <dbReference type="NCBI Taxonomy" id="1234261"/>
    <lineage>
        <taxon>Eukaryota</taxon>
        <taxon>Metazoa</taxon>
        <taxon>Spiralia</taxon>
        <taxon>Gnathifera</taxon>
        <taxon>Rotifera</taxon>
        <taxon>Eurotatoria</taxon>
        <taxon>Bdelloidea</taxon>
        <taxon>Philodinida</taxon>
        <taxon>Philodinidae</taxon>
        <taxon>Didymodactylos</taxon>
    </lineage>
</organism>
<proteinExistence type="predicted"/>
<evidence type="ECO:0000256" key="2">
    <source>
        <dbReference type="ARBA" id="ARBA00023242"/>
    </source>
</evidence>
<feature type="non-terminal residue" evidence="5">
    <location>
        <position position="1"/>
    </location>
</feature>
<accession>A0A815I457</accession>
<evidence type="ECO:0000313" key="6">
    <source>
        <dbReference type="EMBL" id="CAF4242555.1"/>
    </source>
</evidence>
<evidence type="ECO:0000256" key="3">
    <source>
        <dbReference type="PROSITE-ProRule" id="PRU00176"/>
    </source>
</evidence>
<dbReference type="InterPro" id="IPR012677">
    <property type="entry name" value="Nucleotide-bd_a/b_plait_sf"/>
</dbReference>
<name>A0A815I457_9BILA</name>
<evidence type="ECO:0000259" key="4">
    <source>
        <dbReference type="PROSITE" id="PS50102"/>
    </source>
</evidence>
<reference evidence="5" key="1">
    <citation type="submission" date="2021-02" db="EMBL/GenBank/DDBJ databases">
        <authorList>
            <person name="Nowell W R."/>
        </authorList>
    </citation>
    <scope>NUCLEOTIDE SEQUENCE</scope>
</reference>